<keyword evidence="12 18" id="KW-0548">Nucleotidyltransferase</keyword>
<keyword evidence="14" id="KW-0443">Lipid metabolism</keyword>
<reference evidence="20 21" key="1">
    <citation type="journal article" date="2012" name="J. Bacteriol.">
        <title>Genome Sequence of Nitratireductor pacificus Type Strain pht-3B.</title>
        <authorList>
            <person name="Lai Q."/>
            <person name="Li G."/>
            <person name="Shao Z."/>
        </authorList>
    </citation>
    <scope>NUCLEOTIDE SEQUENCE [LARGE SCALE GENOMIC DNA]</scope>
    <source>
        <strain evidence="21">pht-3B</strain>
    </source>
</reference>
<feature type="transmembrane region" description="Helical" evidence="19">
    <location>
        <begin position="257"/>
        <end position="274"/>
    </location>
</feature>
<feature type="transmembrane region" description="Helical" evidence="19">
    <location>
        <begin position="181"/>
        <end position="200"/>
    </location>
</feature>
<feature type="transmembrane region" description="Helical" evidence="19">
    <location>
        <begin position="66"/>
        <end position="82"/>
    </location>
</feature>
<keyword evidence="9" id="KW-0444">Lipid biosynthesis</keyword>
<evidence type="ECO:0000256" key="1">
    <source>
        <dbReference type="ARBA" id="ARBA00001698"/>
    </source>
</evidence>
<keyword evidence="15 19" id="KW-0472">Membrane</keyword>
<keyword evidence="11 18" id="KW-0812">Transmembrane</keyword>
<dbReference type="PATRIC" id="fig|391937.3.peg.1346"/>
<dbReference type="Pfam" id="PF01148">
    <property type="entry name" value="CTP_transf_1"/>
    <property type="match status" value="1"/>
</dbReference>
<evidence type="ECO:0000256" key="16">
    <source>
        <dbReference type="ARBA" id="ARBA00023209"/>
    </source>
</evidence>
<evidence type="ECO:0000256" key="15">
    <source>
        <dbReference type="ARBA" id="ARBA00023136"/>
    </source>
</evidence>
<dbReference type="EC" id="2.7.7.41" evidence="6 18"/>
<dbReference type="GO" id="GO:0016024">
    <property type="term" value="P:CDP-diacylglycerol biosynthetic process"/>
    <property type="evidence" value="ECO:0007669"/>
    <property type="project" value="UniProtKB-UniPathway"/>
</dbReference>
<evidence type="ECO:0000313" key="20">
    <source>
        <dbReference type="EMBL" id="EKF19532.1"/>
    </source>
</evidence>
<evidence type="ECO:0000256" key="13">
    <source>
        <dbReference type="ARBA" id="ARBA00022989"/>
    </source>
</evidence>
<evidence type="ECO:0000256" key="4">
    <source>
        <dbReference type="ARBA" id="ARBA00005189"/>
    </source>
</evidence>
<feature type="transmembrane region" description="Helical" evidence="19">
    <location>
        <begin position="21"/>
        <end position="54"/>
    </location>
</feature>
<comment type="pathway">
    <text evidence="4">Lipid metabolism.</text>
</comment>
<dbReference type="AlphaFoldDB" id="K2MQE9"/>
<dbReference type="UniPathway" id="UPA00557">
    <property type="reaction ID" value="UER00614"/>
</dbReference>
<dbReference type="InterPro" id="IPR000374">
    <property type="entry name" value="PC_trans"/>
</dbReference>
<accession>K2MQE9</accession>
<evidence type="ECO:0000313" key="21">
    <source>
        <dbReference type="Proteomes" id="UP000006786"/>
    </source>
</evidence>
<comment type="similarity">
    <text evidence="5 18">Belongs to the CDS family.</text>
</comment>
<feature type="transmembrane region" description="Helical" evidence="19">
    <location>
        <begin position="115"/>
        <end position="134"/>
    </location>
</feature>
<evidence type="ECO:0000256" key="12">
    <source>
        <dbReference type="ARBA" id="ARBA00022695"/>
    </source>
</evidence>
<dbReference type="OrthoDB" id="9799199at2"/>
<evidence type="ECO:0000256" key="5">
    <source>
        <dbReference type="ARBA" id="ARBA00010185"/>
    </source>
</evidence>
<dbReference type="GO" id="GO:0004605">
    <property type="term" value="F:phosphatidate cytidylyltransferase activity"/>
    <property type="evidence" value="ECO:0007669"/>
    <property type="project" value="UniProtKB-EC"/>
</dbReference>
<dbReference type="GO" id="GO:0005886">
    <property type="term" value="C:plasma membrane"/>
    <property type="evidence" value="ECO:0007669"/>
    <property type="project" value="UniProtKB-SubCell"/>
</dbReference>
<dbReference type="eggNOG" id="COG0575">
    <property type="taxonomic scope" value="Bacteria"/>
</dbReference>
<dbReference type="RefSeq" id="WP_008595601.1">
    <property type="nucleotide sequence ID" value="NZ_AMRM01000006.1"/>
</dbReference>
<keyword evidence="8" id="KW-1003">Cell membrane</keyword>
<evidence type="ECO:0000256" key="7">
    <source>
        <dbReference type="ARBA" id="ARBA00019373"/>
    </source>
</evidence>
<keyword evidence="17" id="KW-1208">Phospholipid metabolism</keyword>
<dbReference type="Proteomes" id="UP000006786">
    <property type="component" value="Unassembled WGS sequence"/>
</dbReference>
<sequence>MSTVPDTGGGKPQRSNLQLRVMSALVLGAAVLAVTWFGGLPFRVMVAMIAAAIFHEWTAMQRAAQARWLVALGAVLLAVVLLPMITGQAAVTVFMILAVVLASSAAAGLAAGQGLGATAGLAYAAAPALALAYLRGDDQSGLLAILFLFAVVWTTDIMAYFTGRTLGGPKLAPSISPGKTWSGAIGGAGFAVLAGGAFAFHGNAVHGVLLVAGVALLLAVVSELGDLFESALKRRHGIKDSGNLIPGHGGVMDRVDGLMAAALVFYALAALLAGPETPAHAFFTF</sequence>
<keyword evidence="10 18" id="KW-0808">Transferase</keyword>
<comment type="catalytic activity">
    <reaction evidence="1 18">
        <text>a 1,2-diacyl-sn-glycero-3-phosphate + CTP + H(+) = a CDP-1,2-diacyl-sn-glycerol + diphosphate</text>
        <dbReference type="Rhea" id="RHEA:16229"/>
        <dbReference type="ChEBI" id="CHEBI:15378"/>
        <dbReference type="ChEBI" id="CHEBI:33019"/>
        <dbReference type="ChEBI" id="CHEBI:37563"/>
        <dbReference type="ChEBI" id="CHEBI:58332"/>
        <dbReference type="ChEBI" id="CHEBI:58608"/>
        <dbReference type="EC" id="2.7.7.41"/>
    </reaction>
</comment>
<dbReference type="PANTHER" id="PTHR46382">
    <property type="entry name" value="PHOSPHATIDATE CYTIDYLYLTRANSFERASE"/>
    <property type="match status" value="1"/>
</dbReference>
<comment type="subcellular location">
    <subcellularLocation>
        <location evidence="2">Cell membrane</location>
        <topology evidence="2">Multi-pass membrane protein</topology>
    </subcellularLocation>
</comment>
<dbReference type="EMBL" id="AMRM01000006">
    <property type="protein sequence ID" value="EKF19532.1"/>
    <property type="molecule type" value="Genomic_DNA"/>
</dbReference>
<evidence type="ECO:0000256" key="3">
    <source>
        <dbReference type="ARBA" id="ARBA00005119"/>
    </source>
</evidence>
<keyword evidence="21" id="KW-1185">Reference proteome</keyword>
<evidence type="ECO:0000256" key="6">
    <source>
        <dbReference type="ARBA" id="ARBA00012487"/>
    </source>
</evidence>
<keyword evidence="13 19" id="KW-1133">Transmembrane helix</keyword>
<evidence type="ECO:0000256" key="11">
    <source>
        <dbReference type="ARBA" id="ARBA00022692"/>
    </source>
</evidence>
<organism evidence="20 21">
    <name type="scientific">Nitratireductor pacificus pht-3B</name>
    <dbReference type="NCBI Taxonomy" id="391937"/>
    <lineage>
        <taxon>Bacteria</taxon>
        <taxon>Pseudomonadati</taxon>
        <taxon>Pseudomonadota</taxon>
        <taxon>Alphaproteobacteria</taxon>
        <taxon>Hyphomicrobiales</taxon>
        <taxon>Phyllobacteriaceae</taxon>
        <taxon>Nitratireductor</taxon>
    </lineage>
</organism>
<keyword evidence="16" id="KW-0594">Phospholipid biosynthesis</keyword>
<comment type="pathway">
    <text evidence="3 18">Phospholipid metabolism; CDP-diacylglycerol biosynthesis; CDP-diacylglycerol from sn-glycerol 3-phosphate: step 3/3.</text>
</comment>
<evidence type="ECO:0000256" key="14">
    <source>
        <dbReference type="ARBA" id="ARBA00023098"/>
    </source>
</evidence>
<gene>
    <name evidence="20" type="ORF">NA2_06547</name>
</gene>
<dbReference type="STRING" id="391937.NA2_06547"/>
<evidence type="ECO:0000256" key="9">
    <source>
        <dbReference type="ARBA" id="ARBA00022516"/>
    </source>
</evidence>
<feature type="transmembrane region" description="Helical" evidence="19">
    <location>
        <begin position="141"/>
        <end position="161"/>
    </location>
</feature>
<evidence type="ECO:0000256" key="19">
    <source>
        <dbReference type="SAM" id="Phobius"/>
    </source>
</evidence>
<dbReference type="PANTHER" id="PTHR46382:SF1">
    <property type="entry name" value="PHOSPHATIDATE CYTIDYLYLTRANSFERASE"/>
    <property type="match status" value="1"/>
</dbReference>
<name>K2MQE9_9HYPH</name>
<proteinExistence type="inferred from homology"/>
<comment type="caution">
    <text evidence="20">The sequence shown here is derived from an EMBL/GenBank/DDBJ whole genome shotgun (WGS) entry which is preliminary data.</text>
</comment>
<dbReference type="PROSITE" id="PS01315">
    <property type="entry name" value="CDS"/>
    <property type="match status" value="1"/>
</dbReference>
<feature type="transmembrane region" description="Helical" evidence="19">
    <location>
        <begin position="207"/>
        <end position="225"/>
    </location>
</feature>
<evidence type="ECO:0000256" key="18">
    <source>
        <dbReference type="RuleBase" id="RU003938"/>
    </source>
</evidence>
<evidence type="ECO:0000256" key="17">
    <source>
        <dbReference type="ARBA" id="ARBA00023264"/>
    </source>
</evidence>
<evidence type="ECO:0000256" key="10">
    <source>
        <dbReference type="ARBA" id="ARBA00022679"/>
    </source>
</evidence>
<evidence type="ECO:0000256" key="2">
    <source>
        <dbReference type="ARBA" id="ARBA00004651"/>
    </source>
</evidence>
<evidence type="ECO:0000256" key="8">
    <source>
        <dbReference type="ARBA" id="ARBA00022475"/>
    </source>
</evidence>
<protein>
    <recommendedName>
        <fullName evidence="7 18">Phosphatidate cytidylyltransferase</fullName>
        <ecNumber evidence="6 18">2.7.7.41</ecNumber>
    </recommendedName>
</protein>